<comment type="subcellular location">
    <subcellularLocation>
        <location evidence="1">Membrane</location>
    </subcellularLocation>
</comment>
<dbReference type="AlphaFoldDB" id="A0A438K061"/>
<keyword evidence="4" id="KW-0029">Amino-acid transport</keyword>
<evidence type="ECO:0000256" key="3">
    <source>
        <dbReference type="ARBA" id="ARBA00022692"/>
    </source>
</evidence>
<feature type="compositionally biased region" description="Polar residues" evidence="7">
    <location>
        <begin position="8"/>
        <end position="18"/>
    </location>
</feature>
<keyword evidence="5 8" id="KW-1133">Transmembrane helix</keyword>
<dbReference type="EMBL" id="QGNW01000020">
    <property type="protein sequence ID" value="RVX14581.1"/>
    <property type="molecule type" value="Genomic_DNA"/>
</dbReference>
<keyword evidence="6 8" id="KW-0472">Membrane</keyword>
<sequence>MGSEGDDQQSPLLGSYASSFDPEESFQRTGVEQGFLRKTRCAAPPGQGSDGGIAQIAAVAGRDGGSAVGIQNTHLGGTQWTAMAHVITGVIGAGVLSLAWSVAQLGWIAGPLMLIVFAGITVFSTYLLCDCYRSPDPEHGPTRNSSYTQAVKFYLGEHPQLWAPP</sequence>
<name>A0A438K061_VITVI</name>
<dbReference type="PANTHER" id="PTHR48017">
    <property type="entry name" value="OS05G0424000 PROTEIN-RELATED"/>
    <property type="match status" value="1"/>
</dbReference>
<evidence type="ECO:0000256" key="2">
    <source>
        <dbReference type="ARBA" id="ARBA00022448"/>
    </source>
</evidence>
<evidence type="ECO:0000256" key="5">
    <source>
        <dbReference type="ARBA" id="ARBA00022989"/>
    </source>
</evidence>
<feature type="transmembrane region" description="Helical" evidence="8">
    <location>
        <begin position="108"/>
        <end position="129"/>
    </location>
</feature>
<feature type="region of interest" description="Disordered" evidence="7">
    <location>
        <begin position="1"/>
        <end position="27"/>
    </location>
</feature>
<dbReference type="InterPro" id="IPR013057">
    <property type="entry name" value="AA_transpt_TM"/>
</dbReference>
<proteinExistence type="predicted"/>
<gene>
    <name evidence="10" type="primary">AAP7_0</name>
    <name evidence="10" type="ORF">CK203_012118</name>
</gene>
<protein>
    <submittedName>
        <fullName evidence="10">Putative amino acid permease 7</fullName>
    </submittedName>
</protein>
<evidence type="ECO:0000256" key="4">
    <source>
        <dbReference type="ARBA" id="ARBA00022970"/>
    </source>
</evidence>
<evidence type="ECO:0000313" key="11">
    <source>
        <dbReference type="Proteomes" id="UP000288805"/>
    </source>
</evidence>
<dbReference type="Proteomes" id="UP000288805">
    <property type="component" value="Unassembled WGS sequence"/>
</dbReference>
<dbReference type="GO" id="GO:0006865">
    <property type="term" value="P:amino acid transport"/>
    <property type="evidence" value="ECO:0007669"/>
    <property type="project" value="UniProtKB-KW"/>
</dbReference>
<feature type="domain" description="Amino acid transporter transmembrane" evidence="9">
    <location>
        <begin position="77"/>
        <end position="158"/>
    </location>
</feature>
<evidence type="ECO:0000313" key="10">
    <source>
        <dbReference type="EMBL" id="RVX14581.1"/>
    </source>
</evidence>
<keyword evidence="2" id="KW-0813">Transport</keyword>
<evidence type="ECO:0000256" key="1">
    <source>
        <dbReference type="ARBA" id="ARBA00004370"/>
    </source>
</evidence>
<evidence type="ECO:0000256" key="8">
    <source>
        <dbReference type="SAM" id="Phobius"/>
    </source>
</evidence>
<evidence type="ECO:0000256" key="6">
    <source>
        <dbReference type="ARBA" id="ARBA00023136"/>
    </source>
</evidence>
<evidence type="ECO:0000259" key="9">
    <source>
        <dbReference type="Pfam" id="PF01490"/>
    </source>
</evidence>
<evidence type="ECO:0000256" key="7">
    <source>
        <dbReference type="SAM" id="MobiDB-lite"/>
    </source>
</evidence>
<dbReference type="GO" id="GO:0016020">
    <property type="term" value="C:membrane"/>
    <property type="evidence" value="ECO:0007669"/>
    <property type="project" value="UniProtKB-SubCell"/>
</dbReference>
<accession>A0A438K061</accession>
<feature type="transmembrane region" description="Helical" evidence="8">
    <location>
        <begin position="82"/>
        <end position="102"/>
    </location>
</feature>
<dbReference type="Pfam" id="PF01490">
    <property type="entry name" value="Aa_trans"/>
    <property type="match status" value="1"/>
</dbReference>
<reference evidence="10 11" key="1">
    <citation type="journal article" date="2018" name="PLoS Genet.">
        <title>Population sequencing reveals clonal diversity and ancestral inbreeding in the grapevine cultivar Chardonnay.</title>
        <authorList>
            <person name="Roach M.J."/>
            <person name="Johnson D.L."/>
            <person name="Bohlmann J."/>
            <person name="van Vuuren H.J."/>
            <person name="Jones S.J."/>
            <person name="Pretorius I.S."/>
            <person name="Schmidt S.A."/>
            <person name="Borneman A.R."/>
        </authorList>
    </citation>
    <scope>NUCLEOTIDE SEQUENCE [LARGE SCALE GENOMIC DNA]</scope>
    <source>
        <strain evidence="11">cv. Chardonnay</strain>
        <tissue evidence="10">Leaf</tissue>
    </source>
</reference>
<organism evidence="10 11">
    <name type="scientific">Vitis vinifera</name>
    <name type="common">Grape</name>
    <dbReference type="NCBI Taxonomy" id="29760"/>
    <lineage>
        <taxon>Eukaryota</taxon>
        <taxon>Viridiplantae</taxon>
        <taxon>Streptophyta</taxon>
        <taxon>Embryophyta</taxon>
        <taxon>Tracheophyta</taxon>
        <taxon>Spermatophyta</taxon>
        <taxon>Magnoliopsida</taxon>
        <taxon>eudicotyledons</taxon>
        <taxon>Gunneridae</taxon>
        <taxon>Pentapetalae</taxon>
        <taxon>rosids</taxon>
        <taxon>Vitales</taxon>
        <taxon>Vitaceae</taxon>
        <taxon>Viteae</taxon>
        <taxon>Vitis</taxon>
    </lineage>
</organism>
<keyword evidence="3 8" id="KW-0812">Transmembrane</keyword>
<comment type="caution">
    <text evidence="10">The sequence shown here is derived from an EMBL/GenBank/DDBJ whole genome shotgun (WGS) entry which is preliminary data.</text>
</comment>